<accession>A0A8X6HV81</accession>
<gene>
    <name evidence="4" type="primary">AVEN_66196_1</name>
    <name evidence="4" type="ORF">TNCT_431481</name>
</gene>
<reference evidence="4" key="1">
    <citation type="submission" date="2020-07" db="EMBL/GenBank/DDBJ databases">
        <title>Multicomponent nature underlies the extraordinary mechanical properties of spider dragline silk.</title>
        <authorList>
            <person name="Kono N."/>
            <person name="Nakamura H."/>
            <person name="Mori M."/>
            <person name="Yoshida Y."/>
            <person name="Ohtoshi R."/>
            <person name="Malay A.D."/>
            <person name="Moran D.A.P."/>
            <person name="Tomita M."/>
            <person name="Numata K."/>
            <person name="Arakawa K."/>
        </authorList>
    </citation>
    <scope>NUCLEOTIDE SEQUENCE</scope>
</reference>
<dbReference type="EMBL" id="BMAO01030121">
    <property type="protein sequence ID" value="GFQ65865.1"/>
    <property type="molecule type" value="Genomic_DNA"/>
</dbReference>
<dbReference type="SMART" id="SM00355">
    <property type="entry name" value="ZnF_C2H2"/>
    <property type="match status" value="11"/>
</dbReference>
<evidence type="ECO:0000256" key="1">
    <source>
        <dbReference type="PROSITE-ProRule" id="PRU00042"/>
    </source>
</evidence>
<dbReference type="Proteomes" id="UP000887116">
    <property type="component" value="Unassembled WGS sequence"/>
</dbReference>
<dbReference type="AlphaFoldDB" id="A0A8X6HV81"/>
<organism evidence="4 5">
    <name type="scientific">Trichonephila clavata</name>
    <name type="common">Joro spider</name>
    <name type="synonym">Nephila clavata</name>
    <dbReference type="NCBI Taxonomy" id="2740835"/>
    <lineage>
        <taxon>Eukaryota</taxon>
        <taxon>Metazoa</taxon>
        <taxon>Ecdysozoa</taxon>
        <taxon>Arthropoda</taxon>
        <taxon>Chelicerata</taxon>
        <taxon>Arachnida</taxon>
        <taxon>Araneae</taxon>
        <taxon>Araneomorphae</taxon>
        <taxon>Entelegynae</taxon>
        <taxon>Araneoidea</taxon>
        <taxon>Nephilidae</taxon>
        <taxon>Trichonephila</taxon>
    </lineage>
</organism>
<feature type="region of interest" description="Disordered" evidence="2">
    <location>
        <begin position="395"/>
        <end position="420"/>
    </location>
</feature>
<name>A0A8X6HV81_TRICU</name>
<feature type="region of interest" description="Disordered" evidence="2">
    <location>
        <begin position="145"/>
        <end position="173"/>
    </location>
</feature>
<feature type="compositionally biased region" description="Low complexity" evidence="2">
    <location>
        <begin position="145"/>
        <end position="162"/>
    </location>
</feature>
<feature type="compositionally biased region" description="Polar residues" evidence="2">
    <location>
        <begin position="18"/>
        <end position="45"/>
    </location>
</feature>
<dbReference type="PANTHER" id="PTHR21190">
    <property type="entry name" value="GH10077P"/>
    <property type="match status" value="1"/>
</dbReference>
<proteinExistence type="predicted"/>
<evidence type="ECO:0000256" key="2">
    <source>
        <dbReference type="SAM" id="MobiDB-lite"/>
    </source>
</evidence>
<evidence type="ECO:0000313" key="4">
    <source>
        <dbReference type="EMBL" id="GFQ65865.1"/>
    </source>
</evidence>
<keyword evidence="5" id="KW-1185">Reference proteome</keyword>
<feature type="region of interest" description="Disordered" evidence="2">
    <location>
        <begin position="17"/>
        <end position="81"/>
    </location>
</feature>
<dbReference type="OrthoDB" id="10020956at2759"/>
<feature type="domain" description="C2H2-type" evidence="3">
    <location>
        <begin position="318"/>
        <end position="341"/>
    </location>
</feature>
<keyword evidence="1" id="KW-0862">Zinc</keyword>
<dbReference type="PANTHER" id="PTHR21190:SF1">
    <property type="entry name" value="GH10077P"/>
    <property type="match status" value="1"/>
</dbReference>
<feature type="domain" description="C2H2-type" evidence="3">
    <location>
        <begin position="803"/>
        <end position="831"/>
    </location>
</feature>
<dbReference type="PROSITE" id="PS00028">
    <property type="entry name" value="ZINC_FINGER_C2H2_1"/>
    <property type="match status" value="8"/>
</dbReference>
<dbReference type="InterPro" id="IPR013087">
    <property type="entry name" value="Znf_C2H2_type"/>
</dbReference>
<sequence>MSAETELAEAIELKLSAASPTVQSDLSTDGDTNVTQNVSVSTNRLSPLHLDGAGSEPKVKKRRKQSNPLKIQNPVSPKFDIPVYDLGDQPENETEPNISYPAVEELQSEDDVIENGRTPDYANQKSSLTRVTNALFNNKLREIAKTSTNSSKSKESSLQSLTDISSPESSEEVVLNNDFKNSVQNAYSQMPPLLPINPVDIARDAVKLGNVYSFPDFSSPVQQGNVNLSISQRSFVTSSGVRVFNPEAYCELCEKEFCNKYFLKTHKANKHGICNVDNNTGGYSYKASYKTMQMNNQAAQQMISQFCENGAAFGSADSYCNICQKYFCNKYFLKKHRQNIHGILEDSVTPSSIHVPVISSPMPLVRPLTYEAKSSECASGQITKDEELKANINVENSKSSSNTNVPLLNGSSPQTPQSKTFSQSINQKDKKAEKFLCELCNIEFCDKCYLDTHKINKHGQTKTSGSEFPDFSEIGKVESIEKSNQIDDIDESKDNFKGQMCAPCMKNFTSAESFQCHMLEVHGASLKEDDETCLTSDMMNKKNGLMHFESEGLINTPDHSPSLHDLENSNGSFDFLYNCTICLTKCKDKRSFMSHLEANHNILGNVALEMCLLAESCTCDVCQEQFTDHASLTSHKYKAHGIIPSSIESFSESLENGDYSMYLSGRQKSGGSSFCQICNKELCNKYFMKTHMMKMHGIDVDKGQQDRWPTAPGGGVYCDICQKFLCSKYFLKVHKQNVHGIMDDSTKLSTIGSPSYNSSMSAGEKKIEWHSTNFSQGIKLSNNILNDSSLCSENSKKSNGNLLSCDICGQEFIDKVSLKIHLVNKHVKSNENKIYPNSVASPFSHSVEESRDALKNGILPCSCCSFINLDDSSKLSQLSSSDVKMISCIICNVTYRQLDYHTHHLSHGVSLPIGKHLPNFENGIQELNAGFNHSGNHMLNPNDSDKLQPRKFKRFRCSKCDKTFRTKIRCIHHIQVTHKSKKGLLGHYDQNPSRKCSPNNLTSKKNLEQKITALSPENGTGLIGGKEIERKLNLMASDFQDATQLPAPYKLPENSKVIMQPFHLSEPKPDGLSKQNIFVPSVVYLPVSQEVSETVTVAFTLTPA</sequence>
<dbReference type="GO" id="GO:0008270">
    <property type="term" value="F:zinc ion binding"/>
    <property type="evidence" value="ECO:0007669"/>
    <property type="project" value="UniProtKB-KW"/>
</dbReference>
<dbReference type="Gene3D" id="3.30.160.60">
    <property type="entry name" value="Classic Zinc Finger"/>
    <property type="match status" value="2"/>
</dbReference>
<comment type="caution">
    <text evidence="4">The sequence shown here is derived from an EMBL/GenBank/DDBJ whole genome shotgun (WGS) entry which is preliminary data.</text>
</comment>
<keyword evidence="1" id="KW-0863">Zinc-finger</keyword>
<feature type="compositionally biased region" description="Polar residues" evidence="2">
    <location>
        <begin position="66"/>
        <end position="75"/>
    </location>
</feature>
<feature type="domain" description="C2H2-type" evidence="3">
    <location>
        <begin position="955"/>
        <end position="983"/>
    </location>
</feature>
<evidence type="ECO:0000313" key="5">
    <source>
        <dbReference type="Proteomes" id="UP000887116"/>
    </source>
</evidence>
<evidence type="ECO:0000259" key="3">
    <source>
        <dbReference type="PROSITE" id="PS50157"/>
    </source>
</evidence>
<dbReference type="PROSITE" id="PS50157">
    <property type="entry name" value="ZINC_FINGER_C2H2_2"/>
    <property type="match status" value="3"/>
</dbReference>
<protein>
    <recommendedName>
        <fullName evidence="3">C2H2-type domain-containing protein</fullName>
    </recommendedName>
</protein>
<keyword evidence="1" id="KW-0479">Metal-binding</keyword>